<reference evidence="4" key="1">
    <citation type="submission" date="2021-03" db="EMBL/GenBank/DDBJ databases">
        <title>Chromosome level genome of the anhydrobiotic midge Polypedilum vanderplanki.</title>
        <authorList>
            <person name="Yoshida Y."/>
            <person name="Kikawada T."/>
            <person name="Gusev O."/>
        </authorList>
    </citation>
    <scope>NUCLEOTIDE SEQUENCE</scope>
    <source>
        <strain evidence="4">NIAS01</strain>
        <tissue evidence="4">Whole body or cell culture</tissue>
    </source>
</reference>
<dbReference type="InterPro" id="IPR006201">
    <property type="entry name" value="Neur_channel"/>
</dbReference>
<dbReference type="InterPro" id="IPR006202">
    <property type="entry name" value="Neur_chan_lig-bd"/>
</dbReference>
<evidence type="ECO:0000259" key="3">
    <source>
        <dbReference type="Pfam" id="PF02931"/>
    </source>
</evidence>
<dbReference type="Pfam" id="PF02931">
    <property type="entry name" value="Neur_chan_LBD"/>
    <property type="match status" value="1"/>
</dbReference>
<dbReference type="GO" id="GO:0004888">
    <property type="term" value="F:transmembrane signaling receptor activity"/>
    <property type="evidence" value="ECO:0007669"/>
    <property type="project" value="InterPro"/>
</dbReference>
<proteinExistence type="predicted"/>
<feature type="transmembrane region" description="Helical" evidence="1">
    <location>
        <begin position="249"/>
        <end position="265"/>
    </location>
</feature>
<dbReference type="CDD" id="cd18989">
    <property type="entry name" value="LGIC_ECD_cation"/>
    <property type="match status" value="1"/>
</dbReference>
<evidence type="ECO:0000256" key="1">
    <source>
        <dbReference type="SAM" id="Phobius"/>
    </source>
</evidence>
<sequence>MKIVLILLTFISLSYAYCNSDSKNFEVKLKNDILCHYNKDERPNQLKVPIELNYLVSSFDFNEDRSELEVQTRILHRWDDLRLKWDESQYDGIQMIHVSSEDIWVPQLFLNDSHHHYGLGTCHPVDCLIKSSGQVGCRFPCLQTVTCDADYFDWPFDSHECKAVFRTFLEYEEVEFDPNQLGGLIAKNQNNEWKLTSINGSINLNDKSIVNFTFRIQRFSGTLFKHVVVPGYVLIIFSLLILWMEPNKMWRVIFCGVNIYLHFSLMDRIWWQFPTNGVSRNVPRILKYSIFMLIFATIILIQSILFRMSSIRYPKPPAWIVKIVELFEKNSTLNHFVFSIFDAKDEKLVEEKETENIENDHENTENIQENSDEIEVAEPKNIKASDKNAENIKVWLIFYRIIDRLMFIGFSISYSLYDGY</sequence>
<keyword evidence="2" id="KW-0732">Signal</keyword>
<keyword evidence="1" id="KW-1133">Transmembrane helix</keyword>
<feature type="domain" description="Neurotransmitter-gated ion-channel ligand-binding" evidence="3">
    <location>
        <begin position="28"/>
        <end position="197"/>
    </location>
</feature>
<dbReference type="GO" id="GO:0016020">
    <property type="term" value="C:membrane"/>
    <property type="evidence" value="ECO:0007669"/>
    <property type="project" value="InterPro"/>
</dbReference>
<feature type="chain" id="PRO_5039906052" description="Neurotransmitter-gated ion-channel ligand-binding domain-containing protein" evidence="2">
    <location>
        <begin position="17"/>
        <end position="420"/>
    </location>
</feature>
<dbReference type="OrthoDB" id="410315at2759"/>
<dbReference type="AlphaFoldDB" id="A0A9J6B9C9"/>
<feature type="transmembrane region" description="Helical" evidence="1">
    <location>
        <begin position="223"/>
        <end position="242"/>
    </location>
</feature>
<evidence type="ECO:0000313" key="4">
    <source>
        <dbReference type="EMBL" id="KAG5666238.1"/>
    </source>
</evidence>
<dbReference type="Gene3D" id="2.70.170.10">
    <property type="entry name" value="Neurotransmitter-gated ion-channel ligand-binding domain"/>
    <property type="match status" value="1"/>
</dbReference>
<dbReference type="InterPro" id="IPR036734">
    <property type="entry name" value="Neur_chan_lig-bd_sf"/>
</dbReference>
<evidence type="ECO:0000256" key="2">
    <source>
        <dbReference type="SAM" id="SignalP"/>
    </source>
</evidence>
<keyword evidence="1" id="KW-0812">Transmembrane</keyword>
<dbReference type="Proteomes" id="UP001107558">
    <property type="component" value="Unassembled WGS sequence"/>
</dbReference>
<dbReference type="PANTHER" id="PTHR18945">
    <property type="entry name" value="NEUROTRANSMITTER GATED ION CHANNEL"/>
    <property type="match status" value="1"/>
</dbReference>
<feature type="signal peptide" evidence="2">
    <location>
        <begin position="1"/>
        <end position="16"/>
    </location>
</feature>
<comment type="caution">
    <text evidence="4">The sequence shown here is derived from an EMBL/GenBank/DDBJ whole genome shotgun (WGS) entry which is preliminary data.</text>
</comment>
<dbReference type="SUPFAM" id="SSF63712">
    <property type="entry name" value="Nicotinic receptor ligand binding domain-like"/>
    <property type="match status" value="1"/>
</dbReference>
<gene>
    <name evidence="4" type="ORF">PVAND_017835</name>
</gene>
<name>A0A9J6B9C9_POLVA</name>
<evidence type="ECO:0000313" key="5">
    <source>
        <dbReference type="Proteomes" id="UP001107558"/>
    </source>
</evidence>
<dbReference type="GO" id="GO:0005230">
    <property type="term" value="F:extracellular ligand-gated monoatomic ion channel activity"/>
    <property type="evidence" value="ECO:0007669"/>
    <property type="project" value="InterPro"/>
</dbReference>
<keyword evidence="5" id="KW-1185">Reference proteome</keyword>
<accession>A0A9J6B9C9</accession>
<keyword evidence="1" id="KW-0472">Membrane</keyword>
<dbReference type="EMBL" id="JADBJN010000015">
    <property type="protein sequence ID" value="KAG5666238.1"/>
    <property type="molecule type" value="Genomic_DNA"/>
</dbReference>
<protein>
    <recommendedName>
        <fullName evidence="3">Neurotransmitter-gated ion-channel ligand-binding domain-containing protein</fullName>
    </recommendedName>
</protein>
<organism evidence="4 5">
    <name type="scientific">Polypedilum vanderplanki</name>
    <name type="common">Sleeping chironomid midge</name>
    <dbReference type="NCBI Taxonomy" id="319348"/>
    <lineage>
        <taxon>Eukaryota</taxon>
        <taxon>Metazoa</taxon>
        <taxon>Ecdysozoa</taxon>
        <taxon>Arthropoda</taxon>
        <taxon>Hexapoda</taxon>
        <taxon>Insecta</taxon>
        <taxon>Pterygota</taxon>
        <taxon>Neoptera</taxon>
        <taxon>Endopterygota</taxon>
        <taxon>Diptera</taxon>
        <taxon>Nematocera</taxon>
        <taxon>Chironomoidea</taxon>
        <taxon>Chironomidae</taxon>
        <taxon>Chironominae</taxon>
        <taxon>Polypedilum</taxon>
        <taxon>Polypedilum</taxon>
    </lineage>
</organism>
<feature type="transmembrane region" description="Helical" evidence="1">
    <location>
        <begin position="285"/>
        <end position="306"/>
    </location>
</feature>